<protein>
    <submittedName>
        <fullName evidence="1">Fe-S-cluster containining protein</fullName>
    </submittedName>
</protein>
<proteinExistence type="predicted"/>
<name>A0A7X0DLS0_NOVIT</name>
<evidence type="ECO:0000313" key="2">
    <source>
        <dbReference type="Proteomes" id="UP000544872"/>
    </source>
</evidence>
<dbReference type="Proteomes" id="UP000544872">
    <property type="component" value="Unassembled WGS sequence"/>
</dbReference>
<sequence>MLWTVVPPGSPSAGLVARLGATVTIGRKKPLPVEVSAVVWLPEQMACPELTADGLCGIHATKPQRCRTMPFYAGREEADQAAFLLPRPGWQCDISRAAPAVYDSGVILDRADFDAERQRLEQQAATIRAYATRLVSQSAPLVRDLEVLGKRPGGGRLALAFTGILPRLGGDIAAFARQQGPVLRDLAARTAGDPAQRRFHDYYVSTLRALEPFAVA</sequence>
<reference evidence="1 2" key="1">
    <citation type="submission" date="2020-08" db="EMBL/GenBank/DDBJ databases">
        <title>Genomic Encyclopedia of Type Strains, Phase IV (KMG-IV): sequencing the most valuable type-strain genomes for metagenomic binning, comparative biology and taxonomic classification.</title>
        <authorList>
            <person name="Goeker M."/>
        </authorList>
    </citation>
    <scope>NUCLEOTIDE SEQUENCE [LARGE SCALE GENOMIC DNA]</scope>
    <source>
        <strain evidence="1 2">DSM 11590</strain>
    </source>
</reference>
<dbReference type="AlphaFoldDB" id="A0A7X0DLS0"/>
<evidence type="ECO:0000313" key="1">
    <source>
        <dbReference type="EMBL" id="MBB6210285.1"/>
    </source>
</evidence>
<comment type="caution">
    <text evidence="1">The sequence shown here is derived from an EMBL/GenBank/DDBJ whole genome shotgun (WGS) entry which is preliminary data.</text>
</comment>
<organism evidence="1 2">
    <name type="scientific">Novispirillum itersonii</name>
    <name type="common">Aquaspirillum itersonii</name>
    <dbReference type="NCBI Taxonomy" id="189"/>
    <lineage>
        <taxon>Bacteria</taxon>
        <taxon>Pseudomonadati</taxon>
        <taxon>Pseudomonadota</taxon>
        <taxon>Alphaproteobacteria</taxon>
        <taxon>Rhodospirillales</taxon>
        <taxon>Novispirillaceae</taxon>
        <taxon>Novispirillum</taxon>
    </lineage>
</organism>
<dbReference type="EMBL" id="JACIIX010000005">
    <property type="protein sequence ID" value="MBB6210285.1"/>
    <property type="molecule type" value="Genomic_DNA"/>
</dbReference>
<accession>A0A7X0DLS0</accession>
<keyword evidence="2" id="KW-1185">Reference proteome</keyword>
<gene>
    <name evidence="1" type="ORF">FHS48_001700</name>
</gene>